<evidence type="ECO:0000259" key="3">
    <source>
        <dbReference type="PROSITE" id="PS50021"/>
    </source>
</evidence>
<organism evidence="4 5">
    <name type="scientific">Naumovozyma dairenensis (strain ATCC 10597 / BCRC 20456 / CBS 421 / NBRC 0211 / NRRL Y-12639)</name>
    <name type="common">Saccharomyces dairenensis</name>
    <dbReference type="NCBI Taxonomy" id="1071378"/>
    <lineage>
        <taxon>Eukaryota</taxon>
        <taxon>Fungi</taxon>
        <taxon>Dikarya</taxon>
        <taxon>Ascomycota</taxon>
        <taxon>Saccharomycotina</taxon>
        <taxon>Saccharomycetes</taxon>
        <taxon>Saccharomycetales</taxon>
        <taxon>Saccharomycetaceae</taxon>
        <taxon>Naumovozyma</taxon>
    </lineage>
</organism>
<dbReference type="Proteomes" id="UP000000689">
    <property type="component" value="Chromosome 6"/>
</dbReference>
<dbReference type="Gene3D" id="1.10.506.10">
    <property type="entry name" value="GTPase Activation - p120gap, domain 1"/>
    <property type="match status" value="1"/>
</dbReference>
<dbReference type="GeneID" id="11499188"/>
<dbReference type="Pfam" id="PF00307">
    <property type="entry name" value="CH"/>
    <property type="match status" value="1"/>
</dbReference>
<dbReference type="GO" id="GO:0000142">
    <property type="term" value="C:cellular bud neck contractile ring"/>
    <property type="evidence" value="ECO:0007669"/>
    <property type="project" value="EnsemblFungi"/>
</dbReference>
<dbReference type="CDD" id="cd21206">
    <property type="entry name" value="CH_IQGAP"/>
    <property type="match status" value="1"/>
</dbReference>
<dbReference type="GO" id="GO:0072741">
    <property type="term" value="P:protein localization to cell division site"/>
    <property type="evidence" value="ECO:0007669"/>
    <property type="project" value="EnsemblFungi"/>
</dbReference>
<dbReference type="eggNOG" id="KOG2128">
    <property type="taxonomic scope" value="Eukaryota"/>
</dbReference>
<dbReference type="EMBL" id="HE580272">
    <property type="protein sequence ID" value="CCD25449.1"/>
    <property type="molecule type" value="Genomic_DNA"/>
</dbReference>
<keyword evidence="5" id="KW-1185">Reference proteome</keyword>
<dbReference type="Pfam" id="PF00616">
    <property type="entry name" value="RasGAP"/>
    <property type="match status" value="1"/>
</dbReference>
<dbReference type="Pfam" id="PF03836">
    <property type="entry name" value="RasGAP_C"/>
    <property type="match status" value="1"/>
</dbReference>
<dbReference type="GO" id="GO:1903479">
    <property type="term" value="P:mitotic actomyosin contractile ring assembly actin filament organization"/>
    <property type="evidence" value="ECO:0007669"/>
    <property type="project" value="EnsemblFungi"/>
</dbReference>
<dbReference type="InterPro" id="IPR000048">
    <property type="entry name" value="IQ_motif_EF-hand-BS"/>
</dbReference>
<dbReference type="HOGENOM" id="CLU_000972_1_0_1"/>
<dbReference type="GO" id="GO:0005516">
    <property type="term" value="F:calmodulin binding"/>
    <property type="evidence" value="ECO:0007669"/>
    <property type="project" value="EnsemblFungi"/>
</dbReference>
<proteinExistence type="predicted"/>
<feature type="domain" description="Calponin-homology (CH)" evidence="3">
    <location>
        <begin position="121"/>
        <end position="234"/>
    </location>
</feature>
<dbReference type="GO" id="GO:0120155">
    <property type="term" value="C:MIH complex"/>
    <property type="evidence" value="ECO:0007669"/>
    <property type="project" value="EnsemblFungi"/>
</dbReference>
<dbReference type="SMART" id="SM00015">
    <property type="entry name" value="IQ"/>
    <property type="match status" value="6"/>
</dbReference>
<evidence type="ECO:0000313" key="5">
    <source>
        <dbReference type="Proteomes" id="UP000000689"/>
    </source>
</evidence>
<dbReference type="STRING" id="1071378.G0WCD8"/>
<dbReference type="OrthoDB" id="775356at2759"/>
<dbReference type="Pfam" id="PF00612">
    <property type="entry name" value="IQ"/>
    <property type="match status" value="1"/>
</dbReference>
<dbReference type="CDD" id="cd12206">
    <property type="entry name" value="RasGAP_IQGAP_related"/>
    <property type="match status" value="1"/>
</dbReference>
<dbReference type="PROSITE" id="PS50021">
    <property type="entry name" value="CH"/>
    <property type="match status" value="1"/>
</dbReference>
<feature type="coiled-coil region" evidence="1">
    <location>
        <begin position="823"/>
        <end position="857"/>
    </location>
</feature>
<evidence type="ECO:0000313" key="4">
    <source>
        <dbReference type="EMBL" id="CCD25449.1"/>
    </source>
</evidence>
<dbReference type="SUPFAM" id="SSF48350">
    <property type="entry name" value="GTPase activation domain, GAP"/>
    <property type="match status" value="1"/>
</dbReference>
<dbReference type="InterPro" id="IPR036872">
    <property type="entry name" value="CH_dom_sf"/>
</dbReference>
<dbReference type="SMART" id="SM00033">
    <property type="entry name" value="CH"/>
    <property type="match status" value="1"/>
</dbReference>
<dbReference type="PROSITE" id="PS50096">
    <property type="entry name" value="IQ"/>
    <property type="match status" value="5"/>
</dbReference>
<dbReference type="GO" id="GO:0032033">
    <property type="term" value="F:myosin II light chain binding"/>
    <property type="evidence" value="ECO:0007669"/>
    <property type="project" value="EnsemblFungi"/>
</dbReference>
<evidence type="ECO:0000256" key="1">
    <source>
        <dbReference type="SAM" id="Coils"/>
    </source>
</evidence>
<name>G0WCD8_NAUDC</name>
<feature type="compositionally biased region" description="Polar residues" evidence="2">
    <location>
        <begin position="24"/>
        <end position="37"/>
    </location>
</feature>
<dbReference type="GO" id="GO:0051015">
    <property type="term" value="F:actin filament binding"/>
    <property type="evidence" value="ECO:0007669"/>
    <property type="project" value="EnsemblFungi"/>
</dbReference>
<accession>G0WCD8</accession>
<dbReference type="RefSeq" id="XP_003670692.1">
    <property type="nucleotide sequence ID" value="XM_003670644.1"/>
</dbReference>
<dbReference type="OMA" id="KGVLVHW"/>
<feature type="compositionally biased region" description="Low complexity" evidence="2">
    <location>
        <begin position="342"/>
        <end position="351"/>
    </location>
</feature>
<sequence length="1561" mass="182124">MSATSNSFLSRYVQNLSSHNENVSWKNNIKNQSTPNSYPLKPLSPSRMNTVEQASSTTSRVGKSSFRLEKLAKDNNSVNTPSKPAPLTTPTPSSKKKIMDSTFKIDLSQFTKDELRYYEFLCRIAEIKQWIEQLINEELPPELELAIGDSLRNGVYLAQVVQRINPELIHHVFPAGDKLQFRHTQNINAFFSLVEHVGVPNSFKFELQDLYNKKDLPQVFETLYILISIINKKWPGKTPDLINLSSKISFSKEEVKKCRKTWPRIRDFKSLGLRHISLTEKDNDTIPSGLIQDFNDYEHSQNIPKNVPIPEKLTTTVKKDLPNNKVERVSSVSKSTEFYQEPRTPTKTPRPYYSAETPPSPDPSTLVTDIETKSAHRLNDYSSPYSYHSTALPTFPSIDPELFTRVPHLEYSPLKTSSLSYYSSSISNNLSYDTDFYRQRSVDRNNDLKFYETFQYSPSQRYSPTRRQRMNEDEFLDNVTQLQSKCRGINIRFTLHIQNHLLRLFVKETINLQGNIRGSNLRRRYRRDLNSCKSESKKNIVLPLSFNVLQSRIKGDTLRYHLDSLRIKLVRQEHVIEMLQRRSRGALLRKRTQRQLSNIQLITEPLIKFQNRIRGLQLRIQLSSPSRLLTASNLSSAVLEFQCLVRANKVREGFREVIQESKKDELMIEDFQSICRGNFRRNKQAKIIEPLRKIHQGTILKLSSHIKGYQKRKLLNLVSFSDDREIKAVTLVQSQVRGILVRYTLDLVDDIIEYNFLNQIQAHIRGFQLRSKLNRRAQYYQSNANSIIMIQSHIRMQLQRSAYLEFMEYANPCLKSVRKFTYLLNNRENIEDTQNKLESLQASFDAENIKRENLQKSIRNDLDILSVLDSYNLLKESQMKGQFDYESLNIPQSKYPSIEKLFYLLQVDPAYWKTLYTLEPEFVEKNIYMSFNTPNKKMTSTERVYFTRFLKEILLDSIAQTPSFSQSLEDKTQLWQKALVHFVQRENTEKFSLFIPLLQYLNNPKIDFEADPSLIYKQVYGSLPPNSSTPPIDDPKVAEKFIENLRNLWHAVEMIAEIFTRRTNDIPIEVRYLCTKAFCAFADQNMNEMDSLRAISNIIIKFFVAEFLVHREEYGFECYSNREMNAKLDILLHSLIKVFEMDVFDGFYDPLNQYVQDIKPHIRDILYNILIEPDYEQECDKLIYSNMTKPRPHLELLSTKIIEITQMFKSYANKFSDGGLLMEILSQNDEKLLPRSGRVNLELNPSAYKFLAVDDKMRRWYDRVKRAFIYMTQVEGIDSNLFDLLNHESNIQTEFNFQHFLRTNPKICTDPIIVELTPKTYSILKENVMQKVQELFTSGIINPSDNNLQNILNDIANTIKNPDYAMNYVKEELKVTEETYQEIFNVNQKYEIDSLQLKQKIDKTIKGFSKCRKFDIVPSTTLENLKSAYKKMQHKGSVNMQGLKFKWSTRQLYQKGVIKEIVGEKLGASSVKVFGSSGPKFPDIVFKIATSEGSRFGIQLIDKRKGPEKRYVSEIVESFFLKDLLVTQVGTKIETWELLNKRVKFSTTQLLQLVVDTFLKD</sequence>
<dbReference type="Gene3D" id="1.10.418.10">
    <property type="entry name" value="Calponin-like domain"/>
    <property type="match status" value="1"/>
</dbReference>
<reference evidence="4 5" key="1">
    <citation type="journal article" date="2011" name="Proc. Natl. Acad. Sci. U.S.A.">
        <title>Evolutionary erosion of yeast sex chromosomes by mating-type switching accidents.</title>
        <authorList>
            <person name="Gordon J.L."/>
            <person name="Armisen D."/>
            <person name="Proux-Wera E."/>
            <person name="Oheigeartaigh S.S."/>
            <person name="Byrne K.P."/>
            <person name="Wolfe K.H."/>
        </authorList>
    </citation>
    <scope>NUCLEOTIDE SEQUENCE [LARGE SCALE GENOMIC DNA]</scope>
    <source>
        <strain evidence="5">ATCC 10597 / BCRC 20456 / CBS 421 / NBRC 0211 / NRRL Y-12639</strain>
    </source>
</reference>
<dbReference type="GO" id="GO:0032038">
    <property type="term" value="F:myosin II heavy chain binding"/>
    <property type="evidence" value="ECO:0007669"/>
    <property type="project" value="EnsemblFungi"/>
</dbReference>
<feature type="region of interest" description="Disordered" evidence="2">
    <location>
        <begin position="24"/>
        <end position="95"/>
    </location>
</feature>
<dbReference type="GO" id="GO:1903471">
    <property type="term" value="P:regulation of mitotic actomyosin contractile ring contraction"/>
    <property type="evidence" value="ECO:0007669"/>
    <property type="project" value="EnsemblFungi"/>
</dbReference>
<dbReference type="PANTHER" id="PTHR14149:SF14">
    <property type="entry name" value="CALPONIN-HOMOLOGY (CH) DOMAIN-CONTAINING PROTEIN"/>
    <property type="match status" value="1"/>
</dbReference>
<dbReference type="KEGG" id="ndi:NDAI_0F01300"/>
<dbReference type="PANTHER" id="PTHR14149">
    <property type="entry name" value="RAS GTPASE-ACTIVATING PROTEIN WITH IQ MOTIF"/>
    <property type="match status" value="1"/>
</dbReference>
<feature type="region of interest" description="Disordered" evidence="2">
    <location>
        <begin position="329"/>
        <end position="366"/>
    </location>
</feature>
<dbReference type="InterPro" id="IPR008936">
    <property type="entry name" value="Rho_GTPase_activation_prot"/>
</dbReference>
<dbReference type="InterPro" id="IPR000593">
    <property type="entry name" value="RasGAP_C"/>
</dbReference>
<dbReference type="SUPFAM" id="SSF47576">
    <property type="entry name" value="Calponin-homology domain, CH-domain"/>
    <property type="match status" value="1"/>
</dbReference>
<keyword evidence="1" id="KW-0175">Coiled coil</keyword>
<dbReference type="InterPro" id="IPR001715">
    <property type="entry name" value="CH_dom"/>
</dbReference>
<evidence type="ECO:0000256" key="2">
    <source>
        <dbReference type="SAM" id="MobiDB-lite"/>
    </source>
</evidence>
<dbReference type="InterPro" id="IPR001936">
    <property type="entry name" value="RasGAP_dom"/>
</dbReference>
<dbReference type="GO" id="GO:0005096">
    <property type="term" value="F:GTPase activator activity"/>
    <property type="evidence" value="ECO:0007669"/>
    <property type="project" value="TreeGrafter"/>
</dbReference>
<gene>
    <name evidence="4" type="primary">NDAI0F01300</name>
    <name evidence="4" type="ordered locus">NDAI_0F01300</name>
</gene>
<protein>
    <recommendedName>
        <fullName evidence="3">Calponin-homology (CH) domain-containing protein</fullName>
    </recommendedName>
</protein>
<feature type="compositionally biased region" description="Polar residues" evidence="2">
    <location>
        <begin position="46"/>
        <end position="62"/>
    </location>
</feature>